<evidence type="ECO:0000256" key="4">
    <source>
        <dbReference type="ARBA" id="ARBA00022454"/>
    </source>
</evidence>
<evidence type="ECO:0000256" key="1">
    <source>
        <dbReference type="ARBA" id="ARBA00004123"/>
    </source>
</evidence>
<sequence length="279" mass="30862">MNSAIDTEIAQVRAQIEALRHRKSLLSTSLIGSRRTKLALQSYDSAQKPPGIDRALATLSETSSAIAANNARITAGITAFRVKDPDPNAVNNGKILGVRLDLYSTGQNSFVPPYYLLFRQFEDGVLKLHQHTIPACISLRPILRKHMPTKDEDESAASLPGHSQDLHAFAKGVRKELVGLTTRSDKIEALKQSYAFGAHGRYCVKDVKAYDPGASNIELELRDGTLVKLLLRSSGDLDKVTVRMPQNADIDEKRRIEKAILECSDRIESICRALKDMKQ</sequence>
<evidence type="ECO:0000256" key="3">
    <source>
        <dbReference type="ARBA" id="ARBA00007321"/>
    </source>
</evidence>
<evidence type="ECO:0000313" key="7">
    <source>
        <dbReference type="EMBL" id="KAF2674394.1"/>
    </source>
</evidence>
<comment type="similarity">
    <text evidence="3">Belongs to the CENP-O/MCM21 family.</text>
</comment>
<keyword evidence="6" id="KW-0137">Centromere</keyword>
<protein>
    <recommendedName>
        <fullName evidence="9">Cenp-O kinetochore centromere component</fullName>
    </recommendedName>
</protein>
<keyword evidence="4" id="KW-0158">Chromosome</keyword>
<keyword evidence="8" id="KW-1185">Reference proteome</keyword>
<organism evidence="7 8">
    <name type="scientific">Microthyrium microscopicum</name>
    <dbReference type="NCBI Taxonomy" id="703497"/>
    <lineage>
        <taxon>Eukaryota</taxon>
        <taxon>Fungi</taxon>
        <taxon>Dikarya</taxon>
        <taxon>Ascomycota</taxon>
        <taxon>Pezizomycotina</taxon>
        <taxon>Dothideomycetes</taxon>
        <taxon>Dothideomycetes incertae sedis</taxon>
        <taxon>Microthyriales</taxon>
        <taxon>Microthyriaceae</taxon>
        <taxon>Microthyrium</taxon>
    </lineage>
</organism>
<reference evidence="7" key="1">
    <citation type="journal article" date="2020" name="Stud. Mycol.">
        <title>101 Dothideomycetes genomes: a test case for predicting lifestyles and emergence of pathogens.</title>
        <authorList>
            <person name="Haridas S."/>
            <person name="Albert R."/>
            <person name="Binder M."/>
            <person name="Bloem J."/>
            <person name="Labutti K."/>
            <person name="Salamov A."/>
            <person name="Andreopoulos B."/>
            <person name="Baker S."/>
            <person name="Barry K."/>
            <person name="Bills G."/>
            <person name="Bluhm B."/>
            <person name="Cannon C."/>
            <person name="Castanera R."/>
            <person name="Culley D."/>
            <person name="Daum C."/>
            <person name="Ezra D."/>
            <person name="Gonzalez J."/>
            <person name="Henrissat B."/>
            <person name="Kuo A."/>
            <person name="Liang C."/>
            <person name="Lipzen A."/>
            <person name="Lutzoni F."/>
            <person name="Magnuson J."/>
            <person name="Mondo S."/>
            <person name="Nolan M."/>
            <person name="Ohm R."/>
            <person name="Pangilinan J."/>
            <person name="Park H.-J."/>
            <person name="Ramirez L."/>
            <person name="Alfaro M."/>
            <person name="Sun H."/>
            <person name="Tritt A."/>
            <person name="Yoshinaga Y."/>
            <person name="Zwiers L.-H."/>
            <person name="Turgeon B."/>
            <person name="Goodwin S."/>
            <person name="Spatafora J."/>
            <person name="Crous P."/>
            <person name="Grigoriev I."/>
        </authorList>
    </citation>
    <scope>NUCLEOTIDE SEQUENCE</scope>
    <source>
        <strain evidence="7">CBS 115976</strain>
    </source>
</reference>
<evidence type="ECO:0000256" key="2">
    <source>
        <dbReference type="ARBA" id="ARBA00004584"/>
    </source>
</evidence>
<evidence type="ECO:0000313" key="8">
    <source>
        <dbReference type="Proteomes" id="UP000799302"/>
    </source>
</evidence>
<keyword evidence="5" id="KW-0539">Nucleus</keyword>
<dbReference type="EMBL" id="MU004230">
    <property type="protein sequence ID" value="KAF2674394.1"/>
    <property type="molecule type" value="Genomic_DNA"/>
</dbReference>
<dbReference type="PANTHER" id="PTHR14582:SF1">
    <property type="entry name" value="CENTROMERE PROTEIN O"/>
    <property type="match status" value="1"/>
</dbReference>
<dbReference type="Pfam" id="PF09496">
    <property type="entry name" value="CENP-O"/>
    <property type="match status" value="1"/>
</dbReference>
<accession>A0A6A6UTY0</accession>
<dbReference type="GO" id="GO:0031511">
    <property type="term" value="C:Mis6-Sim4 complex"/>
    <property type="evidence" value="ECO:0007669"/>
    <property type="project" value="TreeGrafter"/>
</dbReference>
<evidence type="ECO:0000256" key="5">
    <source>
        <dbReference type="ARBA" id="ARBA00023242"/>
    </source>
</evidence>
<gene>
    <name evidence="7" type="ORF">BT63DRAFT_419686</name>
</gene>
<dbReference type="GO" id="GO:0005634">
    <property type="term" value="C:nucleus"/>
    <property type="evidence" value="ECO:0007669"/>
    <property type="project" value="UniProtKB-SubCell"/>
</dbReference>
<comment type="subcellular location">
    <subcellularLocation>
        <location evidence="2">Chromosome</location>
        <location evidence="2">Centromere</location>
    </subcellularLocation>
    <subcellularLocation>
        <location evidence="1">Nucleus</location>
    </subcellularLocation>
</comment>
<evidence type="ECO:0000256" key="6">
    <source>
        <dbReference type="ARBA" id="ARBA00023328"/>
    </source>
</evidence>
<dbReference type="InterPro" id="IPR018464">
    <property type="entry name" value="CENP-O"/>
</dbReference>
<proteinExistence type="inferred from homology"/>
<evidence type="ECO:0008006" key="9">
    <source>
        <dbReference type="Google" id="ProtNLM"/>
    </source>
</evidence>
<dbReference type="PANTHER" id="PTHR14582">
    <property type="entry name" value="INNER KINETOCHORE SUBUNIT MAL2"/>
    <property type="match status" value="1"/>
</dbReference>
<dbReference type="Proteomes" id="UP000799302">
    <property type="component" value="Unassembled WGS sequence"/>
</dbReference>
<dbReference type="OrthoDB" id="10050372at2759"/>
<dbReference type="AlphaFoldDB" id="A0A6A6UTY0"/>
<name>A0A6A6UTY0_9PEZI</name>